<feature type="region of interest" description="Disordered" evidence="1">
    <location>
        <begin position="40"/>
        <end position="109"/>
    </location>
</feature>
<dbReference type="EMBL" id="LIAE01008638">
    <property type="protein sequence ID" value="PAV73216.1"/>
    <property type="molecule type" value="Genomic_DNA"/>
</dbReference>
<protein>
    <submittedName>
        <fullName evidence="2">Uncharacterized protein</fullName>
    </submittedName>
</protein>
<evidence type="ECO:0000313" key="2">
    <source>
        <dbReference type="EMBL" id="PAV73216.1"/>
    </source>
</evidence>
<accession>A0A2A2KGR0</accession>
<name>A0A2A2KGR0_9BILA</name>
<feature type="compositionally biased region" description="Basic and acidic residues" evidence="1">
    <location>
        <begin position="40"/>
        <end position="100"/>
    </location>
</feature>
<comment type="caution">
    <text evidence="2">The sequence shown here is derived from an EMBL/GenBank/DDBJ whole genome shotgun (WGS) entry which is preliminary data.</text>
</comment>
<evidence type="ECO:0000256" key="1">
    <source>
        <dbReference type="SAM" id="MobiDB-lite"/>
    </source>
</evidence>
<sequence>MAEAPMSLFRPLLFHTKRSHRYDDGCHHYHRHVTKLELRYSKNYDDNRSYDNDNRSYDDDNRTYDDDNRSYDNDNRSYDNDNRSDDDDNRSYDDDNRTYDNDGFNGYNF</sequence>
<organism evidence="2 3">
    <name type="scientific">Diploscapter pachys</name>
    <dbReference type="NCBI Taxonomy" id="2018661"/>
    <lineage>
        <taxon>Eukaryota</taxon>
        <taxon>Metazoa</taxon>
        <taxon>Ecdysozoa</taxon>
        <taxon>Nematoda</taxon>
        <taxon>Chromadorea</taxon>
        <taxon>Rhabditida</taxon>
        <taxon>Rhabditina</taxon>
        <taxon>Rhabditomorpha</taxon>
        <taxon>Rhabditoidea</taxon>
        <taxon>Rhabditidae</taxon>
        <taxon>Diploscapter</taxon>
    </lineage>
</organism>
<keyword evidence="3" id="KW-1185">Reference proteome</keyword>
<dbReference type="STRING" id="2018661.A0A2A2KGR0"/>
<dbReference type="AlphaFoldDB" id="A0A2A2KGR0"/>
<gene>
    <name evidence="2" type="ORF">WR25_14307</name>
</gene>
<dbReference type="Proteomes" id="UP000218231">
    <property type="component" value="Unassembled WGS sequence"/>
</dbReference>
<reference evidence="2 3" key="1">
    <citation type="journal article" date="2017" name="Curr. Biol.">
        <title>Genome architecture and evolution of a unichromosomal asexual nematode.</title>
        <authorList>
            <person name="Fradin H."/>
            <person name="Zegar C."/>
            <person name="Gutwein M."/>
            <person name="Lucas J."/>
            <person name="Kovtun M."/>
            <person name="Corcoran D."/>
            <person name="Baugh L.R."/>
            <person name="Kiontke K."/>
            <person name="Gunsalus K."/>
            <person name="Fitch D.H."/>
            <person name="Piano F."/>
        </authorList>
    </citation>
    <scope>NUCLEOTIDE SEQUENCE [LARGE SCALE GENOMIC DNA]</scope>
    <source>
        <strain evidence="2">PF1309</strain>
    </source>
</reference>
<evidence type="ECO:0000313" key="3">
    <source>
        <dbReference type="Proteomes" id="UP000218231"/>
    </source>
</evidence>
<proteinExistence type="predicted"/>